<dbReference type="Gene3D" id="1.20.900.10">
    <property type="entry name" value="Dbl homology (DH) domain"/>
    <property type="match status" value="1"/>
</dbReference>
<dbReference type="InterPro" id="IPR028030">
    <property type="entry name" value="DUF4592"/>
</dbReference>
<dbReference type="VEuPathDB" id="VectorBase:PPAPM1_006670"/>
<accession>A0A1B0DPE5</accession>
<protein>
    <submittedName>
        <fullName evidence="3">Uncharacterized protein</fullName>
    </submittedName>
</protein>
<feature type="region of interest" description="Disordered" evidence="2">
    <location>
        <begin position="48"/>
        <end position="96"/>
    </location>
</feature>
<dbReference type="VEuPathDB" id="VectorBase:PPAI010381"/>
<keyword evidence="1" id="KW-0344">Guanine-nucleotide releasing factor</keyword>
<reference evidence="3" key="1">
    <citation type="submission" date="2022-08" db="UniProtKB">
        <authorList>
            <consortium name="EnsemblMetazoa"/>
        </authorList>
    </citation>
    <scope>IDENTIFICATION</scope>
    <source>
        <strain evidence="3">Israel</strain>
    </source>
</reference>
<dbReference type="InterPro" id="IPR035899">
    <property type="entry name" value="DBL_dom_sf"/>
</dbReference>
<dbReference type="EMBL" id="AJVK01008039">
    <property type="status" value="NOT_ANNOTATED_CDS"/>
    <property type="molecule type" value="Genomic_DNA"/>
</dbReference>
<dbReference type="Pfam" id="PF15262">
    <property type="entry name" value="DUF4592"/>
    <property type="match status" value="1"/>
</dbReference>
<dbReference type="Pfam" id="PF00621">
    <property type="entry name" value="RhoGEF"/>
    <property type="match status" value="1"/>
</dbReference>
<dbReference type="SUPFAM" id="SSF48065">
    <property type="entry name" value="DBL homology domain (DH-domain)"/>
    <property type="match status" value="1"/>
</dbReference>
<dbReference type="PROSITE" id="PS50010">
    <property type="entry name" value="DH_2"/>
    <property type="match status" value="1"/>
</dbReference>
<dbReference type="EMBL" id="AJVK01008038">
    <property type="status" value="NOT_ANNOTATED_CDS"/>
    <property type="molecule type" value="Genomic_DNA"/>
</dbReference>
<dbReference type="SUPFAM" id="SSF50044">
    <property type="entry name" value="SH3-domain"/>
    <property type="match status" value="1"/>
</dbReference>
<dbReference type="PANTHER" id="PTHR22826">
    <property type="entry name" value="RHO GUANINE EXCHANGE FACTOR-RELATED"/>
    <property type="match status" value="1"/>
</dbReference>
<keyword evidence="4" id="KW-1185">Reference proteome</keyword>
<evidence type="ECO:0000313" key="4">
    <source>
        <dbReference type="Proteomes" id="UP000092462"/>
    </source>
</evidence>
<organism evidence="3 4">
    <name type="scientific">Phlebotomus papatasi</name>
    <name type="common">Sandfly</name>
    <dbReference type="NCBI Taxonomy" id="29031"/>
    <lineage>
        <taxon>Eukaryota</taxon>
        <taxon>Metazoa</taxon>
        <taxon>Ecdysozoa</taxon>
        <taxon>Arthropoda</taxon>
        <taxon>Hexapoda</taxon>
        <taxon>Insecta</taxon>
        <taxon>Pterygota</taxon>
        <taxon>Neoptera</taxon>
        <taxon>Endopterygota</taxon>
        <taxon>Diptera</taxon>
        <taxon>Nematocera</taxon>
        <taxon>Psychodoidea</taxon>
        <taxon>Psychodidae</taxon>
        <taxon>Phlebotomus</taxon>
        <taxon>Phlebotomus</taxon>
    </lineage>
</organism>
<evidence type="ECO:0000313" key="3">
    <source>
        <dbReference type="EnsemblMetazoa" id="PPAI010381-PA"/>
    </source>
</evidence>
<dbReference type="InterPro" id="IPR051336">
    <property type="entry name" value="RhoGEF_Guanine_NuclExch_SF"/>
</dbReference>
<dbReference type="InterPro" id="IPR000219">
    <property type="entry name" value="DH_dom"/>
</dbReference>
<dbReference type="AlphaFoldDB" id="A0A1B0DPE5"/>
<dbReference type="GO" id="GO:0005737">
    <property type="term" value="C:cytoplasm"/>
    <property type="evidence" value="ECO:0007669"/>
    <property type="project" value="TreeGrafter"/>
</dbReference>
<sequence length="253" mass="29053">INDILVVNKNYTAEGEGSISLKRGDLVEIIRTSENDETTAKRQRLDPELEVGQTGEILDNSAAKHKLSVKPKKNHLSSHQRSVSPQPKRPEPKPDEKWLVRIFDGSEHPREGWIPASILDLQNTDVAIYGDKSDDATYRREAVVRELVETEEEFGKDLQNVVNRYMKLIDNPSTPRIIRDNKDVIFGNFKQIADFHNTVLIEGVKYYANQPNMIGKTFLRLERDFDKHAAYCRDEPNAQEFLASNNTVRDFFE</sequence>
<dbReference type="InterPro" id="IPR036028">
    <property type="entry name" value="SH3-like_dom_sf"/>
</dbReference>
<dbReference type="GO" id="GO:0005085">
    <property type="term" value="F:guanyl-nucleotide exchange factor activity"/>
    <property type="evidence" value="ECO:0007669"/>
    <property type="project" value="UniProtKB-KW"/>
</dbReference>
<dbReference type="Proteomes" id="UP000092462">
    <property type="component" value="Unassembled WGS sequence"/>
</dbReference>
<name>A0A1B0DPE5_PHLPP</name>
<proteinExistence type="predicted"/>
<dbReference type="EnsemblMetazoa" id="PPAI010381-RA">
    <property type="protein sequence ID" value="PPAI010381-PA"/>
    <property type="gene ID" value="PPAI010381"/>
</dbReference>
<evidence type="ECO:0000256" key="1">
    <source>
        <dbReference type="ARBA" id="ARBA00022658"/>
    </source>
</evidence>
<dbReference type="EMBL" id="AJVK01008040">
    <property type="status" value="NOT_ANNOTATED_CDS"/>
    <property type="molecule type" value="Genomic_DNA"/>
</dbReference>
<evidence type="ECO:0000256" key="2">
    <source>
        <dbReference type="SAM" id="MobiDB-lite"/>
    </source>
</evidence>
<feature type="compositionally biased region" description="Basic residues" evidence="2">
    <location>
        <begin position="63"/>
        <end position="78"/>
    </location>
</feature>